<evidence type="ECO:0000256" key="5">
    <source>
        <dbReference type="ARBA" id="ARBA00014520"/>
    </source>
</evidence>
<name>A0A067PBB3_9AGAM</name>
<gene>
    <name evidence="17" type="ORF">JAAARDRAFT_538132</name>
</gene>
<keyword evidence="18" id="KW-1185">Reference proteome</keyword>
<comment type="subcellular location">
    <subcellularLocation>
        <location evidence="3">Chromosome</location>
        <location evidence="3">Centromere</location>
        <location evidence="3">Kinetochore</location>
    </subcellularLocation>
    <subcellularLocation>
        <location evidence="2">Cytoplasm</location>
        <location evidence="2">Cytoskeleton</location>
        <location evidence="2">Spindle</location>
    </subcellularLocation>
    <subcellularLocation>
        <location evidence="1">Nucleus</location>
    </subcellularLocation>
</comment>
<dbReference type="OrthoDB" id="5573898at2759"/>
<keyword evidence="13" id="KW-0539">Nucleus</keyword>
<feature type="compositionally biased region" description="Low complexity" evidence="16">
    <location>
        <begin position="238"/>
        <end position="254"/>
    </location>
</feature>
<dbReference type="GO" id="GO:0044732">
    <property type="term" value="C:mitotic spindle pole body"/>
    <property type="evidence" value="ECO:0007669"/>
    <property type="project" value="TreeGrafter"/>
</dbReference>
<keyword evidence="6" id="KW-0158">Chromosome</keyword>
<organism evidence="17 18">
    <name type="scientific">Jaapia argillacea MUCL 33604</name>
    <dbReference type="NCBI Taxonomy" id="933084"/>
    <lineage>
        <taxon>Eukaryota</taxon>
        <taxon>Fungi</taxon>
        <taxon>Dikarya</taxon>
        <taxon>Basidiomycota</taxon>
        <taxon>Agaricomycotina</taxon>
        <taxon>Agaricomycetes</taxon>
        <taxon>Agaricomycetidae</taxon>
        <taxon>Jaapiales</taxon>
        <taxon>Jaapiaceae</taxon>
        <taxon>Jaapia</taxon>
    </lineage>
</organism>
<feature type="compositionally biased region" description="Polar residues" evidence="16">
    <location>
        <begin position="499"/>
        <end position="509"/>
    </location>
</feature>
<keyword evidence="12" id="KW-0206">Cytoskeleton</keyword>
<dbReference type="Proteomes" id="UP000027265">
    <property type="component" value="Unassembled WGS sequence"/>
</dbReference>
<feature type="compositionally biased region" description="Basic and acidic residues" evidence="16">
    <location>
        <begin position="255"/>
        <end position="265"/>
    </location>
</feature>
<dbReference type="InterPro" id="IPR013964">
    <property type="entry name" value="DASH_Ask1"/>
</dbReference>
<evidence type="ECO:0000256" key="10">
    <source>
        <dbReference type="ARBA" id="ARBA00022776"/>
    </source>
</evidence>
<feature type="compositionally biased region" description="Acidic residues" evidence="16">
    <location>
        <begin position="372"/>
        <end position="382"/>
    </location>
</feature>
<feature type="compositionally biased region" description="Acidic residues" evidence="16">
    <location>
        <begin position="629"/>
        <end position="644"/>
    </location>
</feature>
<dbReference type="Pfam" id="PF08655">
    <property type="entry name" value="DASH_Ask1"/>
    <property type="match status" value="1"/>
</dbReference>
<evidence type="ECO:0000256" key="9">
    <source>
        <dbReference type="ARBA" id="ARBA00022701"/>
    </source>
</evidence>
<keyword evidence="11" id="KW-0995">Kinetochore</keyword>
<evidence type="ECO:0000256" key="16">
    <source>
        <dbReference type="SAM" id="MobiDB-lite"/>
    </source>
</evidence>
<proteinExistence type="inferred from homology"/>
<protein>
    <recommendedName>
        <fullName evidence="5">DASH complex subunit ASK1</fullName>
    </recommendedName>
</protein>
<keyword evidence="9" id="KW-0493">Microtubule</keyword>
<keyword evidence="15" id="KW-0137">Centromere</keyword>
<sequence length="710" mass="77355">MWPPPDEPRQPRQPLLPCSDDRKPIDPNPPRFRPSADPNSIMVPGLDKTAPINDQIDYIEQLITVKLQNIDANVAKVNHLLATRMLPAFKKYAVGTEPVRDAAKLWVNFFEKAARVRLPIYDDLSAFHEQPAPSIHDDEDSEESHQESIFTESEADITARQGFDPNETPSESSFMPGQGAISSTPATISRHRASQNESFASHASDETPWASSLESPLHRLDRQIQSLSLDDGLDIHDPTPSQLPSTSTDQPTTQPRDKGKGKSKDVSQPLLQNLLRQQLVTKQQSGSSAGGPLSEMVSPLKLRRKPTTPKAMNPFIPPNSKPESWDGLVDLSHTPLSTPRRRKTENTRHQPSTNDQSNSAPNTHSSFTNLTLEEDDEDDDDWYPPGMSPMKTIALPAPPRSMKELGLVPSLGKTPKKEAAHRIGQDLIGDLGRRGGGEIAFTSNSSMSTLPTPPSISRYTRAVSGGESDRSESNWDASLDSLMRRVGLTIQGYETGQDSIATSHNNVSPASLLPSGTEAIHTPEPNPGTYPFAVDDQTVTPGRYPEEEEDSLEQEQEQDSLDSLDNEEFHNTANPSAAFIMASQRRPGSESFDDDDSFGSSNHSSDSLSGSEGEGVGGLIHPFARAGAGEDDGFDDSFDDDDDDVVHGGLEAEGPEEETVFGVRPAERRPPAGSQQLRMLGQDLLEDTVGLSERLEGVGESPTPWSGRIG</sequence>
<evidence type="ECO:0000313" key="17">
    <source>
        <dbReference type="EMBL" id="KDQ51120.1"/>
    </source>
</evidence>
<feature type="compositionally biased region" description="Polar residues" evidence="16">
    <location>
        <begin position="167"/>
        <end position="187"/>
    </location>
</feature>
<dbReference type="GO" id="GO:0042729">
    <property type="term" value="C:DASH complex"/>
    <property type="evidence" value="ECO:0007669"/>
    <property type="project" value="InterPro"/>
</dbReference>
<feature type="compositionally biased region" description="Polar residues" evidence="16">
    <location>
        <begin position="349"/>
        <end position="371"/>
    </location>
</feature>
<feature type="compositionally biased region" description="Acidic residues" evidence="16">
    <location>
        <begin position="546"/>
        <end position="566"/>
    </location>
</feature>
<dbReference type="GO" id="GO:0072686">
    <property type="term" value="C:mitotic spindle"/>
    <property type="evidence" value="ECO:0007669"/>
    <property type="project" value="InterPro"/>
</dbReference>
<dbReference type="PANTHER" id="PTHR28200">
    <property type="entry name" value="DASH COMPLEX SUBUNIT ASK1"/>
    <property type="match status" value="1"/>
</dbReference>
<comment type="similarity">
    <text evidence="4">Belongs to the DASH complex ASK1 family.</text>
</comment>
<evidence type="ECO:0000256" key="14">
    <source>
        <dbReference type="ARBA" id="ARBA00023306"/>
    </source>
</evidence>
<feature type="region of interest" description="Disordered" evidence="16">
    <location>
        <begin position="1"/>
        <end position="40"/>
    </location>
</feature>
<feature type="compositionally biased region" description="Low complexity" evidence="16">
    <location>
        <begin position="598"/>
        <end position="611"/>
    </location>
</feature>
<evidence type="ECO:0000256" key="7">
    <source>
        <dbReference type="ARBA" id="ARBA00022490"/>
    </source>
</evidence>
<dbReference type="InParanoid" id="A0A067PBB3"/>
<evidence type="ECO:0000256" key="11">
    <source>
        <dbReference type="ARBA" id="ARBA00022838"/>
    </source>
</evidence>
<feature type="region of interest" description="Disordered" evidence="16">
    <location>
        <begin position="230"/>
        <end position="266"/>
    </location>
</feature>
<dbReference type="HOGENOM" id="CLU_417936_0_0_1"/>
<dbReference type="GO" id="GO:0005874">
    <property type="term" value="C:microtubule"/>
    <property type="evidence" value="ECO:0007669"/>
    <property type="project" value="UniProtKB-KW"/>
</dbReference>
<keyword evidence="7" id="KW-0963">Cytoplasm</keyword>
<keyword evidence="14" id="KW-0131">Cell cycle</keyword>
<evidence type="ECO:0000256" key="12">
    <source>
        <dbReference type="ARBA" id="ARBA00023212"/>
    </source>
</evidence>
<evidence type="ECO:0000256" key="8">
    <source>
        <dbReference type="ARBA" id="ARBA00022618"/>
    </source>
</evidence>
<dbReference type="GO" id="GO:0008608">
    <property type="term" value="P:attachment of spindle microtubules to kinetochore"/>
    <property type="evidence" value="ECO:0007669"/>
    <property type="project" value="InterPro"/>
</dbReference>
<keyword evidence="8" id="KW-0132">Cell division</keyword>
<evidence type="ECO:0000256" key="6">
    <source>
        <dbReference type="ARBA" id="ARBA00022454"/>
    </source>
</evidence>
<dbReference type="PANTHER" id="PTHR28200:SF1">
    <property type="entry name" value="DASH COMPLEX SUBUNIT ASK1"/>
    <property type="match status" value="1"/>
</dbReference>
<feature type="compositionally biased region" description="Basic and acidic residues" evidence="16">
    <location>
        <begin position="1"/>
        <end position="10"/>
    </location>
</feature>
<dbReference type="AlphaFoldDB" id="A0A067PBB3"/>
<feature type="region of interest" description="Disordered" evidence="16">
    <location>
        <begin position="280"/>
        <end position="397"/>
    </location>
</feature>
<evidence type="ECO:0000256" key="2">
    <source>
        <dbReference type="ARBA" id="ARBA00004186"/>
    </source>
</evidence>
<evidence type="ECO:0000256" key="15">
    <source>
        <dbReference type="ARBA" id="ARBA00023328"/>
    </source>
</evidence>
<dbReference type="STRING" id="933084.A0A067PBB3"/>
<evidence type="ECO:0000256" key="13">
    <source>
        <dbReference type="ARBA" id="ARBA00023242"/>
    </source>
</evidence>
<evidence type="ECO:0000256" key="1">
    <source>
        <dbReference type="ARBA" id="ARBA00004123"/>
    </source>
</evidence>
<dbReference type="EMBL" id="KL197751">
    <property type="protein sequence ID" value="KDQ51120.1"/>
    <property type="molecule type" value="Genomic_DNA"/>
</dbReference>
<evidence type="ECO:0000256" key="4">
    <source>
        <dbReference type="ARBA" id="ARBA00010731"/>
    </source>
</evidence>
<accession>A0A067PBB3</accession>
<feature type="region of interest" description="Disordered" evidence="16">
    <location>
        <begin position="499"/>
        <end position="660"/>
    </location>
</feature>
<feature type="region of interest" description="Disordered" evidence="16">
    <location>
        <begin position="130"/>
        <end position="213"/>
    </location>
</feature>
<evidence type="ECO:0000313" key="18">
    <source>
        <dbReference type="Proteomes" id="UP000027265"/>
    </source>
</evidence>
<reference evidence="18" key="1">
    <citation type="journal article" date="2014" name="Proc. Natl. Acad. Sci. U.S.A.">
        <title>Extensive sampling of basidiomycete genomes demonstrates inadequacy of the white-rot/brown-rot paradigm for wood decay fungi.</title>
        <authorList>
            <person name="Riley R."/>
            <person name="Salamov A.A."/>
            <person name="Brown D.W."/>
            <person name="Nagy L.G."/>
            <person name="Floudas D."/>
            <person name="Held B.W."/>
            <person name="Levasseur A."/>
            <person name="Lombard V."/>
            <person name="Morin E."/>
            <person name="Otillar R."/>
            <person name="Lindquist E.A."/>
            <person name="Sun H."/>
            <person name="LaButti K.M."/>
            <person name="Schmutz J."/>
            <person name="Jabbour D."/>
            <person name="Luo H."/>
            <person name="Baker S.E."/>
            <person name="Pisabarro A.G."/>
            <person name="Walton J.D."/>
            <person name="Blanchette R.A."/>
            <person name="Henrissat B."/>
            <person name="Martin F."/>
            <person name="Cullen D."/>
            <person name="Hibbett D.S."/>
            <person name="Grigoriev I.V."/>
        </authorList>
    </citation>
    <scope>NUCLEOTIDE SEQUENCE [LARGE SCALE GENOMIC DNA]</scope>
    <source>
        <strain evidence="18">MUCL 33604</strain>
    </source>
</reference>
<keyword evidence="10" id="KW-0498">Mitosis</keyword>
<evidence type="ECO:0000256" key="3">
    <source>
        <dbReference type="ARBA" id="ARBA00004629"/>
    </source>
</evidence>
<dbReference type="GO" id="GO:0051301">
    <property type="term" value="P:cell division"/>
    <property type="evidence" value="ECO:0007669"/>
    <property type="project" value="UniProtKB-KW"/>
</dbReference>